<evidence type="ECO:0000256" key="3">
    <source>
        <dbReference type="ARBA" id="ARBA00023155"/>
    </source>
</evidence>
<reference evidence="8" key="1">
    <citation type="journal article" date="2023" name="G3 (Bethesda)">
        <title>Whole genome assembly and annotation of the endangered Caribbean coral Acropora cervicornis.</title>
        <authorList>
            <person name="Selwyn J.D."/>
            <person name="Vollmer S.V."/>
        </authorList>
    </citation>
    <scope>NUCLEOTIDE SEQUENCE</scope>
    <source>
        <strain evidence="8">K2</strain>
    </source>
</reference>
<evidence type="ECO:0000256" key="4">
    <source>
        <dbReference type="ARBA" id="ARBA00023242"/>
    </source>
</evidence>
<dbReference type="GO" id="GO:0000977">
    <property type="term" value="F:RNA polymerase II transcription regulatory region sequence-specific DNA binding"/>
    <property type="evidence" value="ECO:0007669"/>
    <property type="project" value="TreeGrafter"/>
</dbReference>
<dbReference type="PROSITE" id="PS50071">
    <property type="entry name" value="HOMEOBOX_2"/>
    <property type="match status" value="1"/>
</dbReference>
<keyword evidence="3 5" id="KW-0371">Homeobox</keyword>
<dbReference type="SUPFAM" id="SSF46689">
    <property type="entry name" value="Homeodomain-like"/>
    <property type="match status" value="1"/>
</dbReference>
<dbReference type="AlphaFoldDB" id="A0AAD9QKW6"/>
<reference evidence="8" key="2">
    <citation type="journal article" date="2023" name="Science">
        <title>Genomic signatures of disease resistance in endangered staghorn corals.</title>
        <authorList>
            <person name="Vollmer S.V."/>
            <person name="Selwyn J.D."/>
            <person name="Despard B.A."/>
            <person name="Roesel C.L."/>
        </authorList>
    </citation>
    <scope>NUCLEOTIDE SEQUENCE</scope>
    <source>
        <strain evidence="8">K2</strain>
    </source>
</reference>
<dbReference type="PROSITE" id="PS00027">
    <property type="entry name" value="HOMEOBOX_1"/>
    <property type="match status" value="1"/>
</dbReference>
<comment type="subcellular location">
    <subcellularLocation>
        <location evidence="5 6">Nucleus</location>
    </subcellularLocation>
</comment>
<dbReference type="EMBL" id="JARQWQ010000026">
    <property type="protein sequence ID" value="KAK2563189.1"/>
    <property type="molecule type" value="Genomic_DNA"/>
</dbReference>
<sequence length="209" mass="24023">MSQMSHLTEGFERQITANCKSSSFMMENLLKPDRTKRQAEPCLKEPPAKIKALSMAARFADIILEARYGSSSTSQSRRTRTAFNHRQLQVLEGTFQKTQYPDVALRERLATFTNLPESRIQIWFKNRRAKLRRNGNSCTSMQVHYIPHQALQGQSTLAINPSKVFVHDERSMFCMNYAHLYGGMTEASYRSHNRQMADTNVLPSYGVHM</sequence>
<feature type="DNA-binding region" description="Homeobox" evidence="5">
    <location>
        <begin position="76"/>
        <end position="135"/>
    </location>
</feature>
<dbReference type="PANTHER" id="PTHR46639">
    <property type="entry name" value="DIENCEPHALON/MESENCEPHALON HOMEOBOX PROTEIN 1"/>
    <property type="match status" value="1"/>
</dbReference>
<dbReference type="InterPro" id="IPR001356">
    <property type="entry name" value="HD"/>
</dbReference>
<keyword evidence="9" id="KW-1185">Reference proteome</keyword>
<evidence type="ECO:0000256" key="1">
    <source>
        <dbReference type="ARBA" id="ARBA00005733"/>
    </source>
</evidence>
<dbReference type="CDD" id="cd00086">
    <property type="entry name" value="homeodomain"/>
    <property type="match status" value="1"/>
</dbReference>
<dbReference type="InterPro" id="IPR052488">
    <property type="entry name" value="DMBX_homeobox"/>
</dbReference>
<dbReference type="PANTHER" id="PTHR46639:SF4">
    <property type="entry name" value="DIENCEPHALON_MESENCEPHALON HOMEOBOX PROTEIN 1-B-LIKE"/>
    <property type="match status" value="1"/>
</dbReference>
<protein>
    <submittedName>
        <fullName evidence="8">Diencephalon/mesencephalon homeobox protein 1-B</fullName>
    </submittedName>
</protein>
<dbReference type="SMART" id="SM00389">
    <property type="entry name" value="HOX"/>
    <property type="match status" value="1"/>
</dbReference>
<comment type="similarity">
    <text evidence="1">Belongs to the paired homeobox family.</text>
</comment>
<keyword evidence="4 5" id="KW-0539">Nucleus</keyword>
<feature type="domain" description="Homeobox" evidence="7">
    <location>
        <begin position="74"/>
        <end position="134"/>
    </location>
</feature>
<comment type="caution">
    <text evidence="8">The sequence shown here is derived from an EMBL/GenBank/DDBJ whole genome shotgun (WGS) entry which is preliminary data.</text>
</comment>
<name>A0AAD9QKW6_ACRCE</name>
<dbReference type="InterPro" id="IPR009057">
    <property type="entry name" value="Homeodomain-like_sf"/>
</dbReference>
<evidence type="ECO:0000256" key="2">
    <source>
        <dbReference type="ARBA" id="ARBA00023125"/>
    </source>
</evidence>
<proteinExistence type="inferred from homology"/>
<dbReference type="InterPro" id="IPR017970">
    <property type="entry name" value="Homeobox_CS"/>
</dbReference>
<dbReference type="GO" id="GO:0000981">
    <property type="term" value="F:DNA-binding transcription factor activity, RNA polymerase II-specific"/>
    <property type="evidence" value="ECO:0007669"/>
    <property type="project" value="InterPro"/>
</dbReference>
<evidence type="ECO:0000256" key="6">
    <source>
        <dbReference type="RuleBase" id="RU000682"/>
    </source>
</evidence>
<dbReference type="Proteomes" id="UP001249851">
    <property type="component" value="Unassembled WGS sequence"/>
</dbReference>
<keyword evidence="2 5" id="KW-0238">DNA-binding</keyword>
<dbReference type="Pfam" id="PF00046">
    <property type="entry name" value="Homeodomain"/>
    <property type="match status" value="1"/>
</dbReference>
<dbReference type="FunFam" id="1.10.10.60:FF:000551">
    <property type="entry name" value="Predicted protein"/>
    <property type="match status" value="1"/>
</dbReference>
<gene>
    <name evidence="8" type="ORF">P5673_013541</name>
</gene>
<evidence type="ECO:0000313" key="8">
    <source>
        <dbReference type="EMBL" id="KAK2563189.1"/>
    </source>
</evidence>
<accession>A0AAD9QKW6</accession>
<organism evidence="8 9">
    <name type="scientific">Acropora cervicornis</name>
    <name type="common">Staghorn coral</name>
    <dbReference type="NCBI Taxonomy" id="6130"/>
    <lineage>
        <taxon>Eukaryota</taxon>
        <taxon>Metazoa</taxon>
        <taxon>Cnidaria</taxon>
        <taxon>Anthozoa</taxon>
        <taxon>Hexacorallia</taxon>
        <taxon>Scleractinia</taxon>
        <taxon>Astrocoeniina</taxon>
        <taxon>Acroporidae</taxon>
        <taxon>Acropora</taxon>
    </lineage>
</organism>
<evidence type="ECO:0000313" key="9">
    <source>
        <dbReference type="Proteomes" id="UP001249851"/>
    </source>
</evidence>
<dbReference type="Gene3D" id="1.10.10.60">
    <property type="entry name" value="Homeodomain-like"/>
    <property type="match status" value="1"/>
</dbReference>
<dbReference type="GO" id="GO:0005634">
    <property type="term" value="C:nucleus"/>
    <property type="evidence" value="ECO:0007669"/>
    <property type="project" value="UniProtKB-SubCell"/>
</dbReference>
<evidence type="ECO:0000256" key="5">
    <source>
        <dbReference type="PROSITE-ProRule" id="PRU00108"/>
    </source>
</evidence>
<evidence type="ECO:0000259" key="7">
    <source>
        <dbReference type="PROSITE" id="PS50071"/>
    </source>
</evidence>